<feature type="domain" description="Histidine kinase" evidence="15">
    <location>
        <begin position="243"/>
        <end position="459"/>
    </location>
</feature>
<comment type="caution">
    <text evidence="17">The sequence shown here is derived from an EMBL/GenBank/DDBJ whole genome shotgun (WGS) entry which is preliminary data.</text>
</comment>
<feature type="transmembrane region" description="Helical" evidence="14">
    <location>
        <begin position="161"/>
        <end position="180"/>
    </location>
</feature>
<sequence>MKIKFKITALFALLVTIILLVLSISVHYFTSLQRIEAFKKRLKGRANNDGQLFSYMGDSDSSRAFLYHIDSASAFTLSQKSVVIFDYLDRPVYRYNAGDIDSIIPDREILKQARVKHDIYFTTNKRDALAFHYTDNRSRIVVVVAAYDVDGWQRLKDLRDILLTCLFIGIAIALVVGYAFSVQLVKPIKQIIHDVKHITSQNLTHHIQAGSTQDELNQLANTFNELLDRLQEYFLVQRRFISNASHELSTPLTSILSQLEVTLQKKRSDEEYQQVITSVHEDVQQMQQLTKSLLEIAKTGTEGGIELSEVRIDEVLLKVTADVQKNSDAYKVLLEFGDFPDDEKAFLVFGNVDLLYSSLRNIADNGCKFSYDHQVMINLLFENDNVIIQFKNFGNTITEAETEHIFQPFYRSATASPIRGFGLGLPLAKRIINMHKGTIKVNSSREMGTIFTIILPSVKALAAKA</sequence>
<dbReference type="PANTHER" id="PTHR45528:SF1">
    <property type="entry name" value="SENSOR HISTIDINE KINASE CPXA"/>
    <property type="match status" value="1"/>
</dbReference>
<dbReference type="SMART" id="SM00388">
    <property type="entry name" value="HisKA"/>
    <property type="match status" value="1"/>
</dbReference>
<evidence type="ECO:0000256" key="6">
    <source>
        <dbReference type="ARBA" id="ARBA00022679"/>
    </source>
</evidence>
<evidence type="ECO:0000256" key="14">
    <source>
        <dbReference type="SAM" id="Phobius"/>
    </source>
</evidence>
<accession>A0A1V9ELL2</accession>
<evidence type="ECO:0000313" key="17">
    <source>
        <dbReference type="EMBL" id="OQP46961.1"/>
    </source>
</evidence>
<dbReference type="SUPFAM" id="SSF47384">
    <property type="entry name" value="Homodimeric domain of signal transducing histidine kinase"/>
    <property type="match status" value="1"/>
</dbReference>
<evidence type="ECO:0000256" key="10">
    <source>
        <dbReference type="ARBA" id="ARBA00022840"/>
    </source>
</evidence>
<keyword evidence="7 14" id="KW-0812">Transmembrane</keyword>
<evidence type="ECO:0000313" key="18">
    <source>
        <dbReference type="Proteomes" id="UP000192610"/>
    </source>
</evidence>
<organism evidence="17 18">
    <name type="scientific">Niastella yeongjuensis</name>
    <dbReference type="NCBI Taxonomy" id="354355"/>
    <lineage>
        <taxon>Bacteria</taxon>
        <taxon>Pseudomonadati</taxon>
        <taxon>Bacteroidota</taxon>
        <taxon>Chitinophagia</taxon>
        <taxon>Chitinophagales</taxon>
        <taxon>Chitinophagaceae</taxon>
        <taxon>Niastella</taxon>
    </lineage>
</organism>
<keyword evidence="10" id="KW-0067">ATP-binding</keyword>
<keyword evidence="8" id="KW-0547">Nucleotide-binding</keyword>
<dbReference type="Pfam" id="PF02518">
    <property type="entry name" value="HATPase_c"/>
    <property type="match status" value="1"/>
</dbReference>
<dbReference type="OrthoDB" id="594725at2"/>
<dbReference type="InterPro" id="IPR050398">
    <property type="entry name" value="HssS/ArlS-like"/>
</dbReference>
<dbReference type="InterPro" id="IPR036097">
    <property type="entry name" value="HisK_dim/P_sf"/>
</dbReference>
<dbReference type="Pfam" id="PF00512">
    <property type="entry name" value="HisKA"/>
    <property type="match status" value="1"/>
</dbReference>
<dbReference type="InterPro" id="IPR003661">
    <property type="entry name" value="HisK_dim/P_dom"/>
</dbReference>
<dbReference type="SMART" id="SM00304">
    <property type="entry name" value="HAMP"/>
    <property type="match status" value="1"/>
</dbReference>
<feature type="domain" description="HAMP" evidence="16">
    <location>
        <begin position="182"/>
        <end position="235"/>
    </location>
</feature>
<comment type="catalytic activity">
    <reaction evidence="1">
        <text>ATP + protein L-histidine = ADP + protein N-phospho-L-histidine.</text>
        <dbReference type="EC" id="2.7.13.3"/>
    </reaction>
</comment>
<protein>
    <recommendedName>
        <fullName evidence="3">histidine kinase</fullName>
        <ecNumber evidence="3">2.7.13.3</ecNumber>
    </recommendedName>
</protein>
<evidence type="ECO:0000256" key="5">
    <source>
        <dbReference type="ARBA" id="ARBA00022553"/>
    </source>
</evidence>
<dbReference type="CDD" id="cd00075">
    <property type="entry name" value="HATPase"/>
    <property type="match status" value="1"/>
</dbReference>
<evidence type="ECO:0000256" key="4">
    <source>
        <dbReference type="ARBA" id="ARBA00022475"/>
    </source>
</evidence>
<evidence type="ECO:0000256" key="1">
    <source>
        <dbReference type="ARBA" id="ARBA00000085"/>
    </source>
</evidence>
<dbReference type="PANTHER" id="PTHR45528">
    <property type="entry name" value="SENSOR HISTIDINE KINASE CPXA"/>
    <property type="match status" value="1"/>
</dbReference>
<dbReference type="RefSeq" id="WP_081200970.1">
    <property type="nucleotide sequence ID" value="NZ_FOCZ01000002.1"/>
</dbReference>
<evidence type="ECO:0000256" key="3">
    <source>
        <dbReference type="ARBA" id="ARBA00012438"/>
    </source>
</evidence>
<keyword evidence="5" id="KW-0597">Phosphoprotein</keyword>
<dbReference type="Proteomes" id="UP000192610">
    <property type="component" value="Unassembled WGS sequence"/>
</dbReference>
<dbReference type="PROSITE" id="PS50109">
    <property type="entry name" value="HIS_KIN"/>
    <property type="match status" value="1"/>
</dbReference>
<dbReference type="CDD" id="cd00082">
    <property type="entry name" value="HisKA"/>
    <property type="match status" value="1"/>
</dbReference>
<reference evidence="18" key="1">
    <citation type="submission" date="2016-04" db="EMBL/GenBank/DDBJ databases">
        <authorList>
            <person name="Chen L."/>
            <person name="Zhuang W."/>
            <person name="Wang G."/>
        </authorList>
    </citation>
    <scope>NUCLEOTIDE SEQUENCE [LARGE SCALE GENOMIC DNA]</scope>
    <source>
        <strain evidence="18">17621</strain>
    </source>
</reference>
<dbReference type="GO" id="GO:0005524">
    <property type="term" value="F:ATP binding"/>
    <property type="evidence" value="ECO:0007669"/>
    <property type="project" value="UniProtKB-KW"/>
</dbReference>
<dbReference type="InterPro" id="IPR003660">
    <property type="entry name" value="HAMP_dom"/>
</dbReference>
<dbReference type="Gene3D" id="3.30.565.10">
    <property type="entry name" value="Histidine kinase-like ATPase, C-terminal domain"/>
    <property type="match status" value="1"/>
</dbReference>
<evidence type="ECO:0000256" key="11">
    <source>
        <dbReference type="ARBA" id="ARBA00022989"/>
    </source>
</evidence>
<keyword evidence="13 14" id="KW-0472">Membrane</keyword>
<dbReference type="EC" id="2.7.13.3" evidence="3"/>
<dbReference type="InterPro" id="IPR036890">
    <property type="entry name" value="HATPase_C_sf"/>
</dbReference>
<dbReference type="EMBL" id="LVXG01000023">
    <property type="protein sequence ID" value="OQP46961.1"/>
    <property type="molecule type" value="Genomic_DNA"/>
</dbReference>
<dbReference type="GO" id="GO:0005886">
    <property type="term" value="C:plasma membrane"/>
    <property type="evidence" value="ECO:0007669"/>
    <property type="project" value="UniProtKB-SubCell"/>
</dbReference>
<keyword evidence="9" id="KW-0418">Kinase</keyword>
<dbReference type="Gene3D" id="1.10.287.130">
    <property type="match status" value="1"/>
</dbReference>
<evidence type="ECO:0000256" key="7">
    <source>
        <dbReference type="ARBA" id="ARBA00022692"/>
    </source>
</evidence>
<dbReference type="SMART" id="SM00387">
    <property type="entry name" value="HATPase_c"/>
    <property type="match status" value="1"/>
</dbReference>
<feature type="transmembrane region" description="Helical" evidence="14">
    <location>
        <begin position="6"/>
        <end position="30"/>
    </location>
</feature>
<keyword evidence="6" id="KW-0808">Transferase</keyword>
<evidence type="ECO:0000256" key="13">
    <source>
        <dbReference type="ARBA" id="ARBA00023136"/>
    </source>
</evidence>
<dbReference type="SUPFAM" id="SSF55874">
    <property type="entry name" value="ATPase domain of HSP90 chaperone/DNA topoisomerase II/histidine kinase"/>
    <property type="match status" value="1"/>
</dbReference>
<evidence type="ECO:0000256" key="12">
    <source>
        <dbReference type="ARBA" id="ARBA00023012"/>
    </source>
</evidence>
<dbReference type="STRING" id="354355.SAMN05660816_01108"/>
<proteinExistence type="predicted"/>
<keyword evidence="18" id="KW-1185">Reference proteome</keyword>
<dbReference type="PROSITE" id="PS50885">
    <property type="entry name" value="HAMP"/>
    <property type="match status" value="1"/>
</dbReference>
<evidence type="ECO:0000256" key="9">
    <source>
        <dbReference type="ARBA" id="ARBA00022777"/>
    </source>
</evidence>
<dbReference type="AlphaFoldDB" id="A0A1V9ELL2"/>
<dbReference type="Gene3D" id="6.10.340.10">
    <property type="match status" value="1"/>
</dbReference>
<comment type="subcellular location">
    <subcellularLocation>
        <location evidence="2">Cell membrane</location>
        <topology evidence="2">Multi-pass membrane protein</topology>
    </subcellularLocation>
</comment>
<dbReference type="InterPro" id="IPR004358">
    <property type="entry name" value="Sig_transdc_His_kin-like_C"/>
</dbReference>
<dbReference type="PRINTS" id="PR00344">
    <property type="entry name" value="BCTRLSENSOR"/>
</dbReference>
<evidence type="ECO:0000259" key="16">
    <source>
        <dbReference type="PROSITE" id="PS50885"/>
    </source>
</evidence>
<dbReference type="CDD" id="cd06225">
    <property type="entry name" value="HAMP"/>
    <property type="match status" value="1"/>
</dbReference>
<dbReference type="FunFam" id="1.10.287.130:FF:000001">
    <property type="entry name" value="Two-component sensor histidine kinase"/>
    <property type="match status" value="1"/>
</dbReference>
<evidence type="ECO:0000256" key="8">
    <source>
        <dbReference type="ARBA" id="ARBA00022741"/>
    </source>
</evidence>
<dbReference type="InterPro" id="IPR003594">
    <property type="entry name" value="HATPase_dom"/>
</dbReference>
<evidence type="ECO:0000259" key="15">
    <source>
        <dbReference type="PROSITE" id="PS50109"/>
    </source>
</evidence>
<evidence type="ECO:0000256" key="2">
    <source>
        <dbReference type="ARBA" id="ARBA00004651"/>
    </source>
</evidence>
<keyword evidence="12" id="KW-0902">Two-component regulatory system</keyword>
<name>A0A1V9ELL2_9BACT</name>
<gene>
    <name evidence="17" type="ORF">A4H97_05420</name>
</gene>
<dbReference type="InterPro" id="IPR005467">
    <property type="entry name" value="His_kinase_dom"/>
</dbReference>
<dbReference type="GO" id="GO:0000155">
    <property type="term" value="F:phosphorelay sensor kinase activity"/>
    <property type="evidence" value="ECO:0007669"/>
    <property type="project" value="InterPro"/>
</dbReference>
<keyword evidence="11 14" id="KW-1133">Transmembrane helix</keyword>
<keyword evidence="4" id="KW-1003">Cell membrane</keyword>
<dbReference type="Pfam" id="PF00672">
    <property type="entry name" value="HAMP"/>
    <property type="match status" value="1"/>
</dbReference>
<dbReference type="SUPFAM" id="SSF158472">
    <property type="entry name" value="HAMP domain-like"/>
    <property type="match status" value="1"/>
</dbReference>